<dbReference type="PANTHER" id="PTHR37984">
    <property type="entry name" value="PROTEIN CBG26694"/>
    <property type="match status" value="1"/>
</dbReference>
<dbReference type="PANTHER" id="PTHR37984:SF8">
    <property type="entry name" value="CCHC-TYPE DOMAIN-CONTAINING PROTEIN"/>
    <property type="match status" value="1"/>
</dbReference>
<reference evidence="2 3" key="1">
    <citation type="journal article" date="2019" name="Sci. Rep.">
        <title>Orb-weaving spider Araneus ventricosus genome elucidates the spidroin gene catalogue.</title>
        <authorList>
            <person name="Kono N."/>
            <person name="Nakamura H."/>
            <person name="Ohtoshi R."/>
            <person name="Moran D.A.P."/>
            <person name="Shinohara A."/>
            <person name="Yoshida Y."/>
            <person name="Fujiwara M."/>
            <person name="Mori M."/>
            <person name="Tomita M."/>
            <person name="Arakawa K."/>
        </authorList>
    </citation>
    <scope>NUCLEOTIDE SEQUENCE [LARGE SCALE GENOMIC DNA]</scope>
</reference>
<proteinExistence type="predicted"/>
<dbReference type="EMBL" id="BGPR01005904">
    <property type="protein sequence ID" value="GBN14462.1"/>
    <property type="molecule type" value="Genomic_DNA"/>
</dbReference>
<dbReference type="InterPro" id="IPR012337">
    <property type="entry name" value="RNaseH-like_sf"/>
</dbReference>
<protein>
    <recommendedName>
        <fullName evidence="1">Integrase catalytic domain-containing protein</fullName>
    </recommendedName>
</protein>
<organism evidence="2 3">
    <name type="scientific">Araneus ventricosus</name>
    <name type="common">Orbweaver spider</name>
    <name type="synonym">Epeira ventricosa</name>
    <dbReference type="NCBI Taxonomy" id="182803"/>
    <lineage>
        <taxon>Eukaryota</taxon>
        <taxon>Metazoa</taxon>
        <taxon>Ecdysozoa</taxon>
        <taxon>Arthropoda</taxon>
        <taxon>Chelicerata</taxon>
        <taxon>Arachnida</taxon>
        <taxon>Araneae</taxon>
        <taxon>Araneomorphae</taxon>
        <taxon>Entelegynae</taxon>
        <taxon>Araneoidea</taxon>
        <taxon>Araneidae</taxon>
        <taxon>Araneus</taxon>
    </lineage>
</organism>
<dbReference type="Gene3D" id="3.30.420.10">
    <property type="entry name" value="Ribonuclease H-like superfamily/Ribonuclease H"/>
    <property type="match status" value="1"/>
</dbReference>
<evidence type="ECO:0000313" key="2">
    <source>
        <dbReference type="EMBL" id="GBN14462.1"/>
    </source>
</evidence>
<dbReference type="OrthoDB" id="6760940at2759"/>
<dbReference type="GO" id="GO:0015074">
    <property type="term" value="P:DNA integration"/>
    <property type="evidence" value="ECO:0007669"/>
    <property type="project" value="InterPro"/>
</dbReference>
<dbReference type="InterPro" id="IPR050951">
    <property type="entry name" value="Retrovirus_Pol_polyprotein"/>
</dbReference>
<feature type="domain" description="Integrase catalytic" evidence="1">
    <location>
        <begin position="1"/>
        <end position="111"/>
    </location>
</feature>
<sequence>MYIADILSRASLSDCEPENLNYNIFQVDDNGQQFRSAESAKFAKKWQFNNSTSSPYYSKGNGKAESAVKIVKNTIKKSIKDKDDIWLSILNWRNTPTANMNSSQRLEVSNN</sequence>
<accession>A0A4Y2LIQ1</accession>
<dbReference type="GO" id="GO:0003676">
    <property type="term" value="F:nucleic acid binding"/>
    <property type="evidence" value="ECO:0007669"/>
    <property type="project" value="InterPro"/>
</dbReference>
<dbReference type="InterPro" id="IPR036397">
    <property type="entry name" value="RNaseH_sf"/>
</dbReference>
<gene>
    <name evidence="2" type="ORF">AVEN_170068_1</name>
</gene>
<comment type="caution">
    <text evidence="2">The sequence shown here is derived from an EMBL/GenBank/DDBJ whole genome shotgun (WGS) entry which is preliminary data.</text>
</comment>
<evidence type="ECO:0000259" key="1">
    <source>
        <dbReference type="PROSITE" id="PS50994"/>
    </source>
</evidence>
<name>A0A4Y2LIQ1_ARAVE</name>
<dbReference type="PROSITE" id="PS50994">
    <property type="entry name" value="INTEGRASE"/>
    <property type="match status" value="1"/>
</dbReference>
<dbReference type="AlphaFoldDB" id="A0A4Y2LIQ1"/>
<keyword evidence="3" id="KW-1185">Reference proteome</keyword>
<dbReference type="SUPFAM" id="SSF53098">
    <property type="entry name" value="Ribonuclease H-like"/>
    <property type="match status" value="1"/>
</dbReference>
<dbReference type="InterPro" id="IPR001584">
    <property type="entry name" value="Integrase_cat-core"/>
</dbReference>
<evidence type="ECO:0000313" key="3">
    <source>
        <dbReference type="Proteomes" id="UP000499080"/>
    </source>
</evidence>
<dbReference type="Proteomes" id="UP000499080">
    <property type="component" value="Unassembled WGS sequence"/>
</dbReference>